<reference evidence="10 11" key="1">
    <citation type="submission" date="2016-11" db="EMBL/GenBank/DDBJ databases">
        <authorList>
            <person name="Jaros S."/>
            <person name="Januszkiewicz K."/>
            <person name="Wedrychowicz H."/>
        </authorList>
    </citation>
    <scope>NUCLEOTIDE SEQUENCE [LARGE SCALE GENOMIC DNA]</scope>
    <source>
        <strain evidence="10 11">DSM 22153</strain>
    </source>
</reference>
<dbReference type="GO" id="GO:0030428">
    <property type="term" value="C:cell septum"/>
    <property type="evidence" value="ECO:0007669"/>
    <property type="project" value="TreeGrafter"/>
</dbReference>
<evidence type="ECO:0000256" key="9">
    <source>
        <dbReference type="ARBA" id="ARBA00033158"/>
    </source>
</evidence>
<evidence type="ECO:0000313" key="11">
    <source>
        <dbReference type="Proteomes" id="UP000186002"/>
    </source>
</evidence>
<dbReference type="EMBL" id="FRBW01000002">
    <property type="protein sequence ID" value="SHM42912.1"/>
    <property type="molecule type" value="Genomic_DNA"/>
</dbReference>
<evidence type="ECO:0000256" key="2">
    <source>
        <dbReference type="ARBA" id="ARBA00015195"/>
    </source>
</evidence>
<dbReference type="Proteomes" id="UP000186002">
    <property type="component" value="Unassembled WGS sequence"/>
</dbReference>
<dbReference type="GO" id="GO:0000917">
    <property type="term" value="P:division septum assembly"/>
    <property type="evidence" value="ECO:0007669"/>
    <property type="project" value="UniProtKB-KW"/>
</dbReference>
<comment type="subcellular location">
    <subcellularLocation>
        <location evidence="1">Cytoplasm</location>
    </subcellularLocation>
</comment>
<gene>
    <name evidence="10" type="ORF">SAMN05444272_2604</name>
</gene>
<comment type="subunit">
    <text evidence="8">Homodimer. Interacts with FtsZ.</text>
</comment>
<dbReference type="SUPFAM" id="SSF102829">
    <property type="entry name" value="Cell division protein ZapA-like"/>
    <property type="match status" value="1"/>
</dbReference>
<evidence type="ECO:0000256" key="5">
    <source>
        <dbReference type="ARBA" id="ARBA00023210"/>
    </source>
</evidence>
<dbReference type="PANTHER" id="PTHR34981">
    <property type="entry name" value="CELL DIVISION PROTEIN ZAPA"/>
    <property type="match status" value="1"/>
</dbReference>
<evidence type="ECO:0000256" key="8">
    <source>
        <dbReference type="ARBA" id="ARBA00026068"/>
    </source>
</evidence>
<dbReference type="OrthoDB" id="9797575at2"/>
<dbReference type="GO" id="GO:0000921">
    <property type="term" value="P:septin ring assembly"/>
    <property type="evidence" value="ECO:0007669"/>
    <property type="project" value="TreeGrafter"/>
</dbReference>
<evidence type="ECO:0000256" key="3">
    <source>
        <dbReference type="ARBA" id="ARBA00022490"/>
    </source>
</evidence>
<organism evidence="10 11">
    <name type="scientific">Roseibium suaedae</name>
    <dbReference type="NCBI Taxonomy" id="735517"/>
    <lineage>
        <taxon>Bacteria</taxon>
        <taxon>Pseudomonadati</taxon>
        <taxon>Pseudomonadota</taxon>
        <taxon>Alphaproteobacteria</taxon>
        <taxon>Hyphomicrobiales</taxon>
        <taxon>Stappiaceae</taxon>
        <taxon>Roseibium</taxon>
    </lineage>
</organism>
<dbReference type="GO" id="GO:0043093">
    <property type="term" value="P:FtsZ-dependent cytokinesis"/>
    <property type="evidence" value="ECO:0007669"/>
    <property type="project" value="TreeGrafter"/>
</dbReference>
<proteinExistence type="predicted"/>
<keyword evidence="6" id="KW-0131">Cell cycle</keyword>
<evidence type="ECO:0000256" key="7">
    <source>
        <dbReference type="ARBA" id="ARBA00024910"/>
    </source>
</evidence>
<sequence length="123" mass="13288">MAQINVIINGRSFRMACDDGEEDRLIGLAKRFDGWIDDLRGAFGEIGDQRLTVMAGIMATDQLVELEKKIAALEADLSQAKEAQATAVKTLNTHESDVAGAIDKAAAKIESLAEGLTRSLRLE</sequence>
<keyword evidence="11" id="KW-1185">Reference proteome</keyword>
<dbReference type="STRING" id="735517.SAMN05444272_2604"/>
<evidence type="ECO:0000256" key="1">
    <source>
        <dbReference type="ARBA" id="ARBA00004496"/>
    </source>
</evidence>
<evidence type="ECO:0000313" key="10">
    <source>
        <dbReference type="EMBL" id="SHM42912.1"/>
    </source>
</evidence>
<name>A0A1M7IQ19_9HYPH</name>
<dbReference type="Gene3D" id="3.30.160.880">
    <property type="entry name" value="Cell division protein ZapA protomer, N-terminal domain"/>
    <property type="match status" value="1"/>
</dbReference>
<evidence type="ECO:0000256" key="4">
    <source>
        <dbReference type="ARBA" id="ARBA00022618"/>
    </source>
</evidence>
<dbReference type="AlphaFoldDB" id="A0A1M7IQ19"/>
<keyword evidence="5" id="KW-0717">Septation</keyword>
<evidence type="ECO:0000256" key="6">
    <source>
        <dbReference type="ARBA" id="ARBA00023306"/>
    </source>
</evidence>
<dbReference type="InterPro" id="IPR042233">
    <property type="entry name" value="Cell_div_ZapA_N"/>
</dbReference>
<keyword evidence="3" id="KW-0963">Cytoplasm</keyword>
<dbReference type="InterPro" id="IPR007838">
    <property type="entry name" value="Cell_div_ZapA-like"/>
</dbReference>
<protein>
    <recommendedName>
        <fullName evidence="2">Cell division protein ZapA</fullName>
    </recommendedName>
    <alternativeName>
        <fullName evidence="9">Z ring-associated protein ZapA</fullName>
    </alternativeName>
</protein>
<dbReference type="RefSeq" id="WP_073013593.1">
    <property type="nucleotide sequence ID" value="NZ_FRBW01000002.1"/>
</dbReference>
<comment type="function">
    <text evidence="7">Activator of cell division through the inhibition of FtsZ GTPase activity, therefore promoting FtsZ assembly into bundles of protofilaments necessary for the formation of the division Z ring. It is recruited early at mid-cell but it is not essential for cell division.</text>
</comment>
<dbReference type="GO" id="GO:0032153">
    <property type="term" value="C:cell division site"/>
    <property type="evidence" value="ECO:0007669"/>
    <property type="project" value="TreeGrafter"/>
</dbReference>
<dbReference type="Pfam" id="PF05164">
    <property type="entry name" value="ZapA"/>
    <property type="match status" value="1"/>
</dbReference>
<dbReference type="GO" id="GO:0005829">
    <property type="term" value="C:cytosol"/>
    <property type="evidence" value="ECO:0007669"/>
    <property type="project" value="TreeGrafter"/>
</dbReference>
<dbReference type="PANTHER" id="PTHR34981:SF1">
    <property type="entry name" value="CELL DIVISION PROTEIN ZAPA"/>
    <property type="match status" value="1"/>
</dbReference>
<dbReference type="InterPro" id="IPR036192">
    <property type="entry name" value="Cell_div_ZapA-like_sf"/>
</dbReference>
<accession>A0A1M7IQ19</accession>
<keyword evidence="4 10" id="KW-0132">Cell division</keyword>